<proteinExistence type="inferred from homology"/>
<dbReference type="GO" id="GO:0016151">
    <property type="term" value="F:nickel cation binding"/>
    <property type="evidence" value="ECO:0007669"/>
    <property type="project" value="UniProtKB-UniRule"/>
</dbReference>
<comment type="caution">
    <text evidence="4">The sequence shown here is derived from an EMBL/GenBank/DDBJ whole genome shotgun (WGS) entry which is preliminary data.</text>
</comment>
<evidence type="ECO:0000256" key="2">
    <source>
        <dbReference type="ARBA" id="ARBA00023186"/>
    </source>
</evidence>
<evidence type="ECO:0000313" key="5">
    <source>
        <dbReference type="Proteomes" id="UP000245390"/>
    </source>
</evidence>
<dbReference type="PANTHER" id="PTHR33620:SF1">
    <property type="entry name" value="UREASE ACCESSORY PROTEIN F"/>
    <property type="match status" value="1"/>
</dbReference>
<reference evidence="4 5" key="1">
    <citation type="submission" date="2018-05" db="EMBL/GenBank/DDBJ databases">
        <title>Genomic Encyclopedia of Type Strains, Phase IV (KMG-IV): sequencing the most valuable type-strain genomes for metagenomic binning, comparative biology and taxonomic classification.</title>
        <authorList>
            <person name="Goeker M."/>
        </authorList>
    </citation>
    <scope>NUCLEOTIDE SEQUENCE [LARGE SCALE GENOMIC DNA]</scope>
    <source>
        <strain evidence="4 5">DSM 103371</strain>
    </source>
</reference>
<dbReference type="PIRSF" id="PIRSF009467">
    <property type="entry name" value="Ureas_acces_UreF"/>
    <property type="match status" value="1"/>
</dbReference>
<dbReference type="EMBL" id="QGGV01000005">
    <property type="protein sequence ID" value="PWK56032.1"/>
    <property type="molecule type" value="Genomic_DNA"/>
</dbReference>
<dbReference type="Pfam" id="PF01730">
    <property type="entry name" value="UreF"/>
    <property type="match status" value="1"/>
</dbReference>
<comment type="subcellular location">
    <subcellularLocation>
        <location evidence="3">Cytoplasm</location>
    </subcellularLocation>
</comment>
<name>A0A316G612_9RHOB</name>
<protein>
    <recommendedName>
        <fullName evidence="3">Urease accessory protein UreF</fullName>
    </recommendedName>
</protein>
<dbReference type="PANTHER" id="PTHR33620">
    <property type="entry name" value="UREASE ACCESSORY PROTEIN F"/>
    <property type="match status" value="1"/>
</dbReference>
<dbReference type="Gene3D" id="1.10.4190.10">
    <property type="entry name" value="Urease accessory protein UreF"/>
    <property type="match status" value="1"/>
</dbReference>
<dbReference type="RefSeq" id="WP_109759472.1">
    <property type="nucleotide sequence ID" value="NZ_CP034588.1"/>
</dbReference>
<dbReference type="HAMAP" id="MF_01385">
    <property type="entry name" value="UreF"/>
    <property type="match status" value="1"/>
</dbReference>
<keyword evidence="2 3" id="KW-0143">Chaperone</keyword>
<dbReference type="InterPro" id="IPR002639">
    <property type="entry name" value="UreF"/>
</dbReference>
<sequence length="207" mass="22107">MTRDLLTLAQWLSPAFPVGAFAYSQGLEVAIRDGHIADAKGLTLWVEDVLDHGAGRSDAILLAAAWRGEDVDEVARAFQPTAERLRETERMGEAFSRTVRAVWGLGVADAPYPVVVGRAAALRGIAVEDTAALYLHAAAATLVSVAVRLVPLGQTEGQAVLASVTPLCERIAREAANSTLDDLSSSTFLADIASMRHETLEPRIFQS</sequence>
<evidence type="ECO:0000256" key="1">
    <source>
        <dbReference type="ARBA" id="ARBA00022988"/>
    </source>
</evidence>
<dbReference type="KEGG" id="salo:EF888_18120"/>
<accession>A0A316G612</accession>
<dbReference type="OrthoDB" id="9798772at2"/>
<evidence type="ECO:0000313" key="4">
    <source>
        <dbReference type="EMBL" id="PWK56032.1"/>
    </source>
</evidence>
<dbReference type="InterPro" id="IPR038277">
    <property type="entry name" value="UreF_sf"/>
</dbReference>
<comment type="similarity">
    <text evidence="3">Belongs to the UreF family.</text>
</comment>
<gene>
    <name evidence="3" type="primary">ureF</name>
    <name evidence="4" type="ORF">C8D95_10597</name>
</gene>
<evidence type="ECO:0000256" key="3">
    <source>
        <dbReference type="HAMAP-Rule" id="MF_01385"/>
    </source>
</evidence>
<dbReference type="Proteomes" id="UP000245390">
    <property type="component" value="Unassembled WGS sequence"/>
</dbReference>
<keyword evidence="3" id="KW-0963">Cytoplasm</keyword>
<dbReference type="GO" id="GO:0005737">
    <property type="term" value="C:cytoplasm"/>
    <property type="evidence" value="ECO:0007669"/>
    <property type="project" value="UniProtKB-SubCell"/>
</dbReference>
<comment type="subunit">
    <text evidence="3">UreD, UreF and UreG form a complex that acts as a GTP-hydrolysis-dependent molecular chaperone, activating the urease apoprotein by helping to assemble the nickel containing metallocenter of UreC. The UreE protein probably delivers the nickel.</text>
</comment>
<keyword evidence="1 3" id="KW-0996">Nickel insertion</keyword>
<organism evidence="4 5">
    <name type="scientific">Silicimonas algicola</name>
    <dbReference type="NCBI Taxonomy" id="1826607"/>
    <lineage>
        <taxon>Bacteria</taxon>
        <taxon>Pseudomonadati</taxon>
        <taxon>Pseudomonadota</taxon>
        <taxon>Alphaproteobacteria</taxon>
        <taxon>Rhodobacterales</taxon>
        <taxon>Paracoccaceae</taxon>
    </lineage>
</organism>
<comment type="function">
    <text evidence="3">Required for maturation of urease via the functional incorporation of the urease nickel metallocenter.</text>
</comment>
<keyword evidence="5" id="KW-1185">Reference proteome</keyword>
<dbReference type="AlphaFoldDB" id="A0A316G612"/>